<name>A6G4L7_9BACT</name>
<keyword evidence="3" id="KW-0326">Glycosidase</keyword>
<dbReference type="InterPro" id="IPR017853">
    <property type="entry name" value="GH"/>
</dbReference>
<evidence type="ECO:0000313" key="6">
    <source>
        <dbReference type="Proteomes" id="UP000005801"/>
    </source>
</evidence>
<dbReference type="GO" id="GO:0009254">
    <property type="term" value="P:peptidoglycan turnover"/>
    <property type="evidence" value="ECO:0007669"/>
    <property type="project" value="TreeGrafter"/>
</dbReference>
<reference evidence="5 6" key="1">
    <citation type="submission" date="2007-06" db="EMBL/GenBank/DDBJ databases">
        <authorList>
            <person name="Shimkets L."/>
            <person name="Ferriera S."/>
            <person name="Johnson J."/>
            <person name="Kravitz S."/>
            <person name="Beeson K."/>
            <person name="Sutton G."/>
            <person name="Rogers Y.-H."/>
            <person name="Friedman R."/>
            <person name="Frazier M."/>
            <person name="Venter J.C."/>
        </authorList>
    </citation>
    <scope>NUCLEOTIDE SEQUENCE [LARGE SCALE GENOMIC DNA]</scope>
    <source>
        <strain evidence="5 6">SIR-1</strain>
    </source>
</reference>
<dbReference type="Proteomes" id="UP000005801">
    <property type="component" value="Unassembled WGS sequence"/>
</dbReference>
<dbReference type="SUPFAM" id="SSF51445">
    <property type="entry name" value="(Trans)glycosidases"/>
    <property type="match status" value="1"/>
</dbReference>
<evidence type="ECO:0000259" key="4">
    <source>
        <dbReference type="Pfam" id="PF00933"/>
    </source>
</evidence>
<evidence type="ECO:0000256" key="3">
    <source>
        <dbReference type="ARBA" id="ARBA00023295"/>
    </source>
</evidence>
<evidence type="ECO:0000313" key="5">
    <source>
        <dbReference type="EMBL" id="EDM79137.1"/>
    </source>
</evidence>
<gene>
    <name evidence="5" type="ORF">PPSIR1_27263</name>
</gene>
<proteinExistence type="inferred from homology"/>
<dbReference type="AlphaFoldDB" id="A6G4L7"/>
<dbReference type="Gene3D" id="3.20.20.300">
    <property type="entry name" value="Glycoside hydrolase, family 3, N-terminal domain"/>
    <property type="match status" value="1"/>
</dbReference>
<protein>
    <submittedName>
        <fullName evidence="5">Glycosyl hyrolase, family 3</fullName>
    </submittedName>
</protein>
<dbReference type="InterPro" id="IPR036962">
    <property type="entry name" value="Glyco_hydro_3_N_sf"/>
</dbReference>
<dbReference type="eggNOG" id="COG1472">
    <property type="taxonomic scope" value="Bacteria"/>
</dbReference>
<dbReference type="Pfam" id="PF00933">
    <property type="entry name" value="Glyco_hydro_3"/>
    <property type="match status" value="1"/>
</dbReference>
<dbReference type="STRING" id="391625.PPSIR1_27263"/>
<dbReference type="GO" id="GO:0005975">
    <property type="term" value="P:carbohydrate metabolic process"/>
    <property type="evidence" value="ECO:0007669"/>
    <property type="project" value="InterPro"/>
</dbReference>
<evidence type="ECO:0000256" key="2">
    <source>
        <dbReference type="ARBA" id="ARBA00022801"/>
    </source>
</evidence>
<dbReference type="GO" id="GO:0004553">
    <property type="term" value="F:hydrolase activity, hydrolyzing O-glycosyl compounds"/>
    <property type="evidence" value="ECO:0007669"/>
    <property type="project" value="InterPro"/>
</dbReference>
<organism evidence="5 6">
    <name type="scientific">Plesiocystis pacifica SIR-1</name>
    <dbReference type="NCBI Taxonomy" id="391625"/>
    <lineage>
        <taxon>Bacteria</taxon>
        <taxon>Pseudomonadati</taxon>
        <taxon>Myxococcota</taxon>
        <taxon>Polyangia</taxon>
        <taxon>Nannocystales</taxon>
        <taxon>Nannocystaceae</taxon>
        <taxon>Plesiocystis</taxon>
    </lineage>
</organism>
<sequence>MLRDQLGYDGLVLSDDIEMRAVADHFSVEARSVGALRAGVDVVLACSAADLREECLAKLERAPDGVVEDALRRLIAFKERFAAPKVVALTEPGPPFASHRALASALREGQELEGVAGPSFDPTERA</sequence>
<dbReference type="PANTHER" id="PTHR30480:SF16">
    <property type="entry name" value="GLYCOSIDE HYDROLASE FAMILY 3 DOMAIN PROTEIN"/>
    <property type="match status" value="1"/>
</dbReference>
<dbReference type="PANTHER" id="PTHR30480">
    <property type="entry name" value="BETA-HEXOSAMINIDASE-RELATED"/>
    <property type="match status" value="1"/>
</dbReference>
<comment type="caution">
    <text evidence="5">The sequence shown here is derived from an EMBL/GenBank/DDBJ whole genome shotgun (WGS) entry which is preliminary data.</text>
</comment>
<feature type="domain" description="Glycoside hydrolase family 3 N-terminal" evidence="4">
    <location>
        <begin position="1"/>
        <end position="73"/>
    </location>
</feature>
<keyword evidence="6" id="KW-1185">Reference proteome</keyword>
<keyword evidence="2" id="KW-0378">Hydrolase</keyword>
<dbReference type="EMBL" id="ABCS01000022">
    <property type="protein sequence ID" value="EDM79137.1"/>
    <property type="molecule type" value="Genomic_DNA"/>
</dbReference>
<comment type="similarity">
    <text evidence="1">Belongs to the glycosyl hydrolase 3 family.</text>
</comment>
<dbReference type="InterPro" id="IPR001764">
    <property type="entry name" value="Glyco_hydro_3_N"/>
</dbReference>
<dbReference type="InterPro" id="IPR050226">
    <property type="entry name" value="NagZ_Beta-hexosaminidase"/>
</dbReference>
<accession>A6G4L7</accession>
<evidence type="ECO:0000256" key="1">
    <source>
        <dbReference type="ARBA" id="ARBA00005336"/>
    </source>
</evidence>